<dbReference type="AlphaFoldDB" id="A0A9Q1J357"/>
<comment type="caution">
    <text evidence="1">The sequence shown here is derived from an EMBL/GenBank/DDBJ whole genome shotgun (WGS) entry which is preliminary data.</text>
</comment>
<evidence type="ECO:0000313" key="2">
    <source>
        <dbReference type="Proteomes" id="UP001152622"/>
    </source>
</evidence>
<sequence>MPTEVHKLAHTFAVANDVPACKSWAEKEMAATPVNIQAGFQASGIYPFNEEVFDDSDFAPSYVIARCLPDPSC</sequence>
<dbReference type="OrthoDB" id="4327074at2759"/>
<dbReference type="EMBL" id="JAINUF010000004">
    <property type="protein sequence ID" value="KAJ8364068.1"/>
    <property type="molecule type" value="Genomic_DNA"/>
</dbReference>
<accession>A0A9Q1J357</accession>
<name>A0A9Q1J357_SYNKA</name>
<keyword evidence="2" id="KW-1185">Reference proteome</keyword>
<gene>
    <name evidence="1" type="ORF">SKAU_G00128990</name>
</gene>
<evidence type="ECO:0000313" key="1">
    <source>
        <dbReference type="EMBL" id="KAJ8364068.1"/>
    </source>
</evidence>
<reference evidence="1" key="1">
    <citation type="journal article" date="2023" name="Science">
        <title>Genome structures resolve the early diversification of teleost fishes.</title>
        <authorList>
            <person name="Parey E."/>
            <person name="Louis A."/>
            <person name="Montfort J."/>
            <person name="Bouchez O."/>
            <person name="Roques C."/>
            <person name="Iampietro C."/>
            <person name="Lluch J."/>
            <person name="Castinel A."/>
            <person name="Donnadieu C."/>
            <person name="Desvignes T."/>
            <person name="Floi Bucao C."/>
            <person name="Jouanno E."/>
            <person name="Wen M."/>
            <person name="Mejri S."/>
            <person name="Dirks R."/>
            <person name="Jansen H."/>
            <person name="Henkel C."/>
            <person name="Chen W.J."/>
            <person name="Zahm M."/>
            <person name="Cabau C."/>
            <person name="Klopp C."/>
            <person name="Thompson A.W."/>
            <person name="Robinson-Rechavi M."/>
            <person name="Braasch I."/>
            <person name="Lecointre G."/>
            <person name="Bobe J."/>
            <person name="Postlethwait J.H."/>
            <person name="Berthelot C."/>
            <person name="Roest Crollius H."/>
            <person name="Guiguen Y."/>
        </authorList>
    </citation>
    <scope>NUCLEOTIDE SEQUENCE</scope>
    <source>
        <strain evidence="1">WJC10195</strain>
    </source>
</reference>
<proteinExistence type="predicted"/>
<protein>
    <submittedName>
        <fullName evidence="1">Uncharacterized protein</fullName>
    </submittedName>
</protein>
<dbReference type="Proteomes" id="UP001152622">
    <property type="component" value="Chromosome 4"/>
</dbReference>
<organism evidence="1 2">
    <name type="scientific">Synaphobranchus kaupii</name>
    <name type="common">Kaup's arrowtooth eel</name>
    <dbReference type="NCBI Taxonomy" id="118154"/>
    <lineage>
        <taxon>Eukaryota</taxon>
        <taxon>Metazoa</taxon>
        <taxon>Chordata</taxon>
        <taxon>Craniata</taxon>
        <taxon>Vertebrata</taxon>
        <taxon>Euteleostomi</taxon>
        <taxon>Actinopterygii</taxon>
        <taxon>Neopterygii</taxon>
        <taxon>Teleostei</taxon>
        <taxon>Anguilliformes</taxon>
        <taxon>Synaphobranchidae</taxon>
        <taxon>Synaphobranchus</taxon>
    </lineage>
</organism>